<keyword evidence="2" id="KW-1185">Reference proteome</keyword>
<organism evidence="1 2">
    <name type="scientific">Datura stramonium</name>
    <name type="common">Jimsonweed</name>
    <name type="synonym">Common thornapple</name>
    <dbReference type="NCBI Taxonomy" id="4076"/>
    <lineage>
        <taxon>Eukaryota</taxon>
        <taxon>Viridiplantae</taxon>
        <taxon>Streptophyta</taxon>
        <taxon>Embryophyta</taxon>
        <taxon>Tracheophyta</taxon>
        <taxon>Spermatophyta</taxon>
        <taxon>Magnoliopsida</taxon>
        <taxon>eudicotyledons</taxon>
        <taxon>Gunneridae</taxon>
        <taxon>Pentapetalae</taxon>
        <taxon>asterids</taxon>
        <taxon>lamiids</taxon>
        <taxon>Solanales</taxon>
        <taxon>Solanaceae</taxon>
        <taxon>Solanoideae</taxon>
        <taxon>Datureae</taxon>
        <taxon>Datura</taxon>
    </lineage>
</organism>
<accession>A0ABS8SIT7</accession>
<dbReference type="EMBL" id="JACEIK010000543">
    <property type="protein sequence ID" value="MCD7458819.1"/>
    <property type="molecule type" value="Genomic_DNA"/>
</dbReference>
<proteinExistence type="predicted"/>
<comment type="caution">
    <text evidence="1">The sequence shown here is derived from an EMBL/GenBank/DDBJ whole genome shotgun (WGS) entry which is preliminary data.</text>
</comment>
<evidence type="ECO:0000313" key="1">
    <source>
        <dbReference type="EMBL" id="MCD7458819.1"/>
    </source>
</evidence>
<name>A0ABS8SIT7_DATST</name>
<dbReference type="Proteomes" id="UP000823775">
    <property type="component" value="Unassembled WGS sequence"/>
</dbReference>
<protein>
    <submittedName>
        <fullName evidence="1">Uncharacterized protein</fullName>
    </submittedName>
</protein>
<sequence length="101" mass="10983">MEMALYTLQINCSPTVLVVVAANFEKGGMEVSEHFVDNSKKNLGGFCCSGDNCSFDMPGHDSIFQHKELIWGSKDTPNNYDYPHISHKMGAFVALGGPAAL</sequence>
<feature type="non-terminal residue" evidence="1">
    <location>
        <position position="101"/>
    </location>
</feature>
<reference evidence="1 2" key="1">
    <citation type="journal article" date="2021" name="BMC Genomics">
        <title>Datura genome reveals duplications of psychoactive alkaloid biosynthetic genes and high mutation rate following tissue culture.</title>
        <authorList>
            <person name="Rajewski A."/>
            <person name="Carter-House D."/>
            <person name="Stajich J."/>
            <person name="Litt A."/>
        </authorList>
    </citation>
    <scope>NUCLEOTIDE SEQUENCE [LARGE SCALE GENOMIC DNA]</scope>
    <source>
        <strain evidence="1">AR-01</strain>
    </source>
</reference>
<evidence type="ECO:0000313" key="2">
    <source>
        <dbReference type="Proteomes" id="UP000823775"/>
    </source>
</evidence>
<gene>
    <name evidence="1" type="ORF">HAX54_039285</name>
</gene>